<dbReference type="AlphaFoldDB" id="A0A1I2ICU2"/>
<gene>
    <name evidence="1" type="ORF">SAMN05421541_109514</name>
</gene>
<dbReference type="RefSeq" id="WP_143133957.1">
    <property type="nucleotide sequence ID" value="NZ_BOMT01000052.1"/>
</dbReference>
<dbReference type="EMBL" id="FONV01000009">
    <property type="protein sequence ID" value="SFF39473.1"/>
    <property type="molecule type" value="Genomic_DNA"/>
</dbReference>
<dbReference type="PROSITE" id="PS51257">
    <property type="entry name" value="PROKAR_LIPOPROTEIN"/>
    <property type="match status" value="1"/>
</dbReference>
<dbReference type="Proteomes" id="UP000199645">
    <property type="component" value="Unassembled WGS sequence"/>
</dbReference>
<sequence>MHVPLSRLCSAVLAVGLAGGCVRSEPWETETPVPLSPLRAVSGPIPGAVALPWRLEGGEPPGRQLLVVVPGADCRTPIGAEVTSTPGTVTVTVWGTARSACPDGGRHDAVVGVGLPEPLNGRSLIRGG</sequence>
<proteinExistence type="predicted"/>
<accession>A0A1I2ICU2</accession>
<keyword evidence="2" id="KW-1185">Reference proteome</keyword>
<protein>
    <submittedName>
        <fullName evidence="1">Uncharacterized protein</fullName>
    </submittedName>
</protein>
<organism evidence="1 2">
    <name type="scientific">Actinoplanes philippinensis</name>
    <dbReference type="NCBI Taxonomy" id="35752"/>
    <lineage>
        <taxon>Bacteria</taxon>
        <taxon>Bacillati</taxon>
        <taxon>Actinomycetota</taxon>
        <taxon>Actinomycetes</taxon>
        <taxon>Micromonosporales</taxon>
        <taxon>Micromonosporaceae</taxon>
        <taxon>Actinoplanes</taxon>
    </lineage>
</organism>
<name>A0A1I2ICU2_9ACTN</name>
<reference evidence="1 2" key="1">
    <citation type="submission" date="2016-10" db="EMBL/GenBank/DDBJ databases">
        <authorList>
            <person name="de Groot N.N."/>
        </authorList>
    </citation>
    <scope>NUCLEOTIDE SEQUENCE [LARGE SCALE GENOMIC DNA]</scope>
    <source>
        <strain evidence="1 2">DSM 43019</strain>
    </source>
</reference>
<evidence type="ECO:0000313" key="1">
    <source>
        <dbReference type="EMBL" id="SFF39473.1"/>
    </source>
</evidence>
<evidence type="ECO:0000313" key="2">
    <source>
        <dbReference type="Proteomes" id="UP000199645"/>
    </source>
</evidence>